<dbReference type="EMBL" id="LKAJ02000001">
    <property type="protein sequence ID" value="MCS5711894.1"/>
    <property type="molecule type" value="Genomic_DNA"/>
</dbReference>
<organism evidence="2">
    <name type="scientific">Candidatus Berkiella aquae</name>
    <dbReference type="NCBI Taxonomy" id="295108"/>
    <lineage>
        <taxon>Bacteria</taxon>
        <taxon>Pseudomonadati</taxon>
        <taxon>Pseudomonadota</taxon>
        <taxon>Gammaproteobacteria</taxon>
        <taxon>Candidatus Berkiellales</taxon>
        <taxon>Candidatus Berkiellaceae</taxon>
        <taxon>Candidatus Berkiella</taxon>
    </lineage>
</organism>
<evidence type="ECO:0000256" key="1">
    <source>
        <dbReference type="SAM" id="Coils"/>
    </source>
</evidence>
<accession>A0A0Q9Z2G0</accession>
<proteinExistence type="predicted"/>
<reference evidence="2" key="1">
    <citation type="submission" date="2015-09" db="EMBL/GenBank/DDBJ databases">
        <title>Draft Genome Sequences of Two Novel Amoeba-resistant Intranuclear Bacteria, Candidatus Berkiella cookevillensis and Candidatus Berkiella aquae.</title>
        <authorList>
            <person name="Mehari Y.T."/>
            <person name="Arivett B.A."/>
            <person name="Farone A.L."/>
            <person name="Gunderson J.H."/>
            <person name="Farone M.B."/>
        </authorList>
    </citation>
    <scope>NUCLEOTIDE SEQUENCE [LARGE SCALE GENOMIC DNA]</scope>
    <source>
        <strain evidence="2">HT99</strain>
    </source>
</reference>
<name>A0A0Q9Z2G0_9GAMM</name>
<reference evidence="3" key="2">
    <citation type="journal article" date="2016" name="Genome Announc.">
        <title>Draft Genome Sequences of Two Novel Amoeba-Resistant Intranuclear Bacteria, 'Candidatus Berkiella cookevillensis' and 'Candidatus Berkiella aquae'.</title>
        <authorList>
            <person name="Mehari Y.T."/>
            <person name="Arivett B.A."/>
            <person name="Farone A.L."/>
            <person name="Gunderson J.H."/>
            <person name="Farone M.B."/>
        </authorList>
    </citation>
    <scope>NUCLEOTIDE SEQUENCE</scope>
    <source>
        <strain evidence="3">HT99</strain>
    </source>
</reference>
<comment type="caution">
    <text evidence="2">The sequence shown here is derived from an EMBL/GenBank/DDBJ whole genome shotgun (WGS) entry which is preliminary data.</text>
</comment>
<reference evidence="3" key="3">
    <citation type="submission" date="2021-06" db="EMBL/GenBank/DDBJ databases">
        <title>Genomic Description and Analysis of Intracellular Bacteria, Candidatus Berkiella cookevillensis and Candidatus Berkiella aquae.</title>
        <authorList>
            <person name="Kidane D.T."/>
            <person name="Mehari Y.T."/>
            <person name="Rice F.C."/>
            <person name="Arivett B.A."/>
            <person name="Farone A.L."/>
            <person name="Berk S.G."/>
            <person name="Farone M.B."/>
        </authorList>
    </citation>
    <scope>NUCLEOTIDE SEQUENCE</scope>
    <source>
        <strain evidence="3">HT99</strain>
    </source>
</reference>
<gene>
    <name evidence="2" type="ORF">HT99x_00285</name>
    <name evidence="3" type="ORF">HT99x_010660</name>
</gene>
<dbReference type="EMBL" id="LKAJ01000001">
    <property type="protein sequence ID" value="KRG22744.1"/>
    <property type="molecule type" value="Genomic_DNA"/>
</dbReference>
<evidence type="ECO:0000313" key="4">
    <source>
        <dbReference type="Proteomes" id="UP000051497"/>
    </source>
</evidence>
<dbReference type="RefSeq" id="WP_075064925.1">
    <property type="nucleotide sequence ID" value="NZ_LKAJ02000001.1"/>
</dbReference>
<keyword evidence="4" id="KW-1185">Reference proteome</keyword>
<feature type="coiled-coil region" evidence="1">
    <location>
        <begin position="276"/>
        <end position="303"/>
    </location>
</feature>
<evidence type="ECO:0000313" key="3">
    <source>
        <dbReference type="EMBL" id="MCS5711894.1"/>
    </source>
</evidence>
<protein>
    <submittedName>
        <fullName evidence="3">Cell envelope integrity protein TolA</fullName>
    </submittedName>
</protein>
<keyword evidence="1" id="KW-0175">Coiled coil</keyword>
<evidence type="ECO:0000313" key="2">
    <source>
        <dbReference type="EMBL" id="KRG22744.1"/>
    </source>
</evidence>
<dbReference type="Proteomes" id="UP000051497">
    <property type="component" value="Unassembled WGS sequence"/>
</dbReference>
<dbReference type="AlphaFoldDB" id="A0A0Q9Z2G0"/>
<dbReference type="STRING" id="295108.HT99x_00285"/>
<sequence>MKLLAEFPNLEFVTDKIDDPKVIEKVQQKLNKMFAENEAFRALLESIKSKYSELFTIHLSTNFTDGTFVSLNQDKTGGMIHASSVNAEGIIRGIVFELCNADNENLCEVNDFRKYNSSHAFAKAVEVAEYDTVRRLNWIFYGLTADGSSQEDLEFMKQQNNDSLRRGGLTHFDGYRMAWLNYHIYQNNPDGLLFRLASLPNKMRMTAEHKKLLDEKRAIEATRKETSTQAIESEVQAERERITAHENVVKTKELCHAYKAQTLDLKNELQVREARGKALAEVEQRAQEEIRQLEAEIAKLQAQQEIGIGKSYEKSSRRSFCNIL</sequence>